<gene>
    <name evidence="1" type="ORF">GIB67_004818</name>
</gene>
<dbReference type="AlphaFoldDB" id="A0A7J7LN94"/>
<evidence type="ECO:0000313" key="1">
    <source>
        <dbReference type="EMBL" id="KAF6144145.1"/>
    </source>
</evidence>
<reference evidence="1 2" key="1">
    <citation type="journal article" date="2020" name="IScience">
        <title>Genome Sequencing of the Endangered Kingdonia uniflora (Circaeasteraceae, Ranunculales) Reveals Potential Mechanisms of Evolutionary Specialization.</title>
        <authorList>
            <person name="Sun Y."/>
            <person name="Deng T."/>
            <person name="Zhang A."/>
            <person name="Moore M.J."/>
            <person name="Landis J.B."/>
            <person name="Lin N."/>
            <person name="Zhang H."/>
            <person name="Zhang X."/>
            <person name="Huang J."/>
            <person name="Zhang X."/>
            <person name="Sun H."/>
            <person name="Wang H."/>
        </authorList>
    </citation>
    <scope>NUCLEOTIDE SEQUENCE [LARGE SCALE GENOMIC DNA]</scope>
    <source>
        <strain evidence="1">TB1705</strain>
        <tissue evidence="1">Leaf</tissue>
    </source>
</reference>
<comment type="caution">
    <text evidence="1">The sequence shown here is derived from an EMBL/GenBank/DDBJ whole genome shotgun (WGS) entry which is preliminary data.</text>
</comment>
<keyword evidence="2" id="KW-1185">Reference proteome</keyword>
<organism evidence="1 2">
    <name type="scientific">Kingdonia uniflora</name>
    <dbReference type="NCBI Taxonomy" id="39325"/>
    <lineage>
        <taxon>Eukaryota</taxon>
        <taxon>Viridiplantae</taxon>
        <taxon>Streptophyta</taxon>
        <taxon>Embryophyta</taxon>
        <taxon>Tracheophyta</taxon>
        <taxon>Spermatophyta</taxon>
        <taxon>Magnoliopsida</taxon>
        <taxon>Ranunculales</taxon>
        <taxon>Circaeasteraceae</taxon>
        <taxon>Kingdonia</taxon>
    </lineage>
</organism>
<name>A0A7J7LN94_9MAGN</name>
<dbReference type="Proteomes" id="UP000541444">
    <property type="component" value="Unassembled WGS sequence"/>
</dbReference>
<evidence type="ECO:0000313" key="2">
    <source>
        <dbReference type="Proteomes" id="UP000541444"/>
    </source>
</evidence>
<dbReference type="OrthoDB" id="1742963at2759"/>
<protein>
    <submittedName>
        <fullName evidence="1">Uncharacterized protein</fullName>
    </submittedName>
</protein>
<dbReference type="EMBL" id="JACGCM010002137">
    <property type="protein sequence ID" value="KAF6144145.1"/>
    <property type="molecule type" value="Genomic_DNA"/>
</dbReference>
<accession>A0A7J7LN94</accession>
<proteinExistence type="predicted"/>
<sequence length="383" mass="43834">MLALPKPADSWIWKRILKARNNIWSELRWHIGDGERVDLLLEPWIPGIRFERPASPVPEARDVTKVADLIWSNSRTWKRYLIQSLFHPDVADLIIHIPLNINPAKDTLRWTKENNGILTVRFVHNFSTITSPGDMFASPNLLHLPFLGKKIGNSKYPSASKFSYGKSYRTVSQPKLTFGMVTKTRIQTAPGYDQARAADAEEAEALLALRGLEAARHLGWEKKCWLCVTMDIADGLDIEMENKCTLEVGQTSGVLLTMDISDGLDIEMENKCTIRGNNYVNSKYVSEEMSEDDLKDIWMQMELALELSKGNDYMKTKDVREEKSDDEQMELGLEFCEEEEDAHIVHMSKLLYTGDRENCNHVLILKEDLGTKELELQGLKFRM</sequence>